<reference evidence="2 3" key="1">
    <citation type="submission" date="2023-04" db="EMBL/GenBank/DDBJ databases">
        <title>Marinobulbifer ophiurae gen. nov., sp. Nov., isolate from tissue of brittle star Ophioplocus japonicus.</title>
        <authorList>
            <person name="Kawano K."/>
            <person name="Sawayama S."/>
            <person name="Nakagawa S."/>
        </authorList>
    </citation>
    <scope>NUCLEOTIDE SEQUENCE [LARGE SCALE GENOMIC DNA]</scope>
    <source>
        <strain evidence="2 3">NKW57</strain>
    </source>
</reference>
<feature type="transmembrane region" description="Helical" evidence="1">
    <location>
        <begin position="93"/>
        <end position="122"/>
    </location>
</feature>
<keyword evidence="3" id="KW-1185">Reference proteome</keyword>
<dbReference type="EMBL" id="BSYJ01000003">
    <property type="protein sequence ID" value="GMG87632.1"/>
    <property type="molecule type" value="Genomic_DNA"/>
</dbReference>
<dbReference type="RefSeq" id="WP_285764250.1">
    <property type="nucleotide sequence ID" value="NZ_BSYJ01000003.1"/>
</dbReference>
<proteinExistence type="predicted"/>
<evidence type="ECO:0000256" key="1">
    <source>
        <dbReference type="SAM" id="Phobius"/>
    </source>
</evidence>
<dbReference type="Proteomes" id="UP001224392">
    <property type="component" value="Unassembled WGS sequence"/>
</dbReference>
<protein>
    <submittedName>
        <fullName evidence="2">Uncharacterized protein</fullName>
    </submittedName>
</protein>
<evidence type="ECO:0000313" key="2">
    <source>
        <dbReference type="EMBL" id="GMG87632.1"/>
    </source>
</evidence>
<accession>A0ABQ6LZY3</accession>
<organism evidence="2 3">
    <name type="scientific">Biformimicrobium ophioploci</name>
    <dbReference type="NCBI Taxonomy" id="3036711"/>
    <lineage>
        <taxon>Bacteria</taxon>
        <taxon>Pseudomonadati</taxon>
        <taxon>Pseudomonadota</taxon>
        <taxon>Gammaproteobacteria</taxon>
        <taxon>Cellvibrionales</taxon>
        <taxon>Microbulbiferaceae</taxon>
        <taxon>Biformimicrobium</taxon>
    </lineage>
</organism>
<gene>
    <name evidence="2" type="ORF">MNKW57_19530</name>
</gene>
<feature type="transmembrane region" description="Helical" evidence="1">
    <location>
        <begin position="54"/>
        <end position="73"/>
    </location>
</feature>
<name>A0ABQ6LZY3_9GAMM</name>
<evidence type="ECO:0000313" key="3">
    <source>
        <dbReference type="Proteomes" id="UP001224392"/>
    </source>
</evidence>
<keyword evidence="1" id="KW-0472">Membrane</keyword>
<comment type="caution">
    <text evidence="2">The sequence shown here is derived from an EMBL/GenBank/DDBJ whole genome shotgun (WGS) entry which is preliminary data.</text>
</comment>
<sequence>MRNSKSNIINISDKTMDQEDRFLQQLFDGDAIADNGFSAQLEKRIKRQLAIRRFSLPGAILVGGAIALGPLIQMLGSTTDWVAEVVPAIDPGLLAATTAGGSLPAVTVLSLAAALVGAALLIPQLLND</sequence>
<keyword evidence="1" id="KW-1133">Transmembrane helix</keyword>
<keyword evidence="1" id="KW-0812">Transmembrane</keyword>